<proteinExistence type="predicted"/>
<dbReference type="SUPFAM" id="SSF48208">
    <property type="entry name" value="Six-hairpin glycosidases"/>
    <property type="match status" value="1"/>
</dbReference>
<gene>
    <name evidence="1" type="ORF">DRW42_00440</name>
</gene>
<protein>
    <submittedName>
        <fullName evidence="1">Uncharacterized protein</fullName>
    </submittedName>
</protein>
<comment type="caution">
    <text evidence="1">The sequence shown here is derived from an EMBL/GenBank/DDBJ whole genome shotgun (WGS) entry which is preliminary data.</text>
</comment>
<name>A0A366LE48_9SPHI</name>
<dbReference type="Proteomes" id="UP000252081">
    <property type="component" value="Unassembled WGS sequence"/>
</dbReference>
<dbReference type="EMBL" id="QNQU01000001">
    <property type="protein sequence ID" value="RBQ11779.1"/>
    <property type="molecule type" value="Genomic_DNA"/>
</dbReference>
<dbReference type="GO" id="GO:0005975">
    <property type="term" value="P:carbohydrate metabolic process"/>
    <property type="evidence" value="ECO:0007669"/>
    <property type="project" value="InterPro"/>
</dbReference>
<reference evidence="1 2" key="1">
    <citation type="submission" date="2018-07" db="EMBL/GenBank/DDBJ databases">
        <title>A draft genome of a endophytic bacteria, a new species of Pedobacter.</title>
        <authorList>
            <person name="Zhang Z.D."/>
            <person name="Chen Z.J."/>
        </authorList>
    </citation>
    <scope>NUCLEOTIDE SEQUENCE [LARGE SCALE GENOMIC DNA]</scope>
    <source>
        <strain evidence="1 2">RS10</strain>
    </source>
</reference>
<dbReference type="RefSeq" id="WP_113946859.1">
    <property type="nucleotide sequence ID" value="NZ_QNQU01000001.1"/>
</dbReference>
<sequence length="743" mass="83425">MKGLSSWTITSLEQLKQASPIQTLQAGMLQFVLLQTRDSVWVAASYKNAAPIYFNTCPVPAACIKKLSTRVKDNTFHITIDAVMGRFLIKITFGKGAFTWLNYSCCLIPKIALYLPFCPRDILTANSTLDGQKSWGVLHLSQIGTRSGLAYFTKEQSRLRVLYVQNLTALSNYAEQTSTSMSGVVSGQLPEIGLSLPSAIEKPLRGGIKTMLSDAYICFQPLEREEKELSLNYLELLAAVYLILPRPKTRYLSWPGILKKGLKDLIENPGCWSMVGGNSYLNAYVSDYNTPPEIMVQLAVLLPLVDYVEWSGEKLDVVKKIKTGLPAFYNKKLNTIVRWHPAAEDKLTGEEEQKLPMVMDSWYLHHPLLNLSRLAIKGDHEAEKLFLDSIGYAIKVAHAYKYEWPVFYKMDTLEIIKAETSEGKGGEQDVAGLYAHVMLQAYELTGDQKYLQEAERAAKKLSSLGMEIMYQANNTAFAAGALLKLYKLTGKQIYLNLSYRCLASIFQNVQLWDCGYGLAKHFPTFFALFPLADAPYTAAYEEQEVFCALHDYLQHAEGITIEASVRLLCAEYIRYLVDRAAYYYPPMLPKEVISKEVKTGEVDPDLWIALEDLQDGLKQSGSVGQEVYGAGNAFGILPRHFIRPQNECFLIFTDYPFAALRKSEHAVDFHLLGDKRLDCSVRIVSQGDQDEFENLDFQLKGAAGKFQTAKGKKNELEATVKGDARLQINWKSKNEKAPGCNPD</sequence>
<dbReference type="AlphaFoldDB" id="A0A366LE48"/>
<organism evidence="1 2">
    <name type="scientific">Pedobacter miscanthi</name>
    <dbReference type="NCBI Taxonomy" id="2259170"/>
    <lineage>
        <taxon>Bacteria</taxon>
        <taxon>Pseudomonadati</taxon>
        <taxon>Bacteroidota</taxon>
        <taxon>Sphingobacteriia</taxon>
        <taxon>Sphingobacteriales</taxon>
        <taxon>Sphingobacteriaceae</taxon>
        <taxon>Pedobacter</taxon>
    </lineage>
</organism>
<dbReference type="InterPro" id="IPR008928">
    <property type="entry name" value="6-hairpin_glycosidase_sf"/>
</dbReference>
<accession>A0A366LE48</accession>
<evidence type="ECO:0000313" key="2">
    <source>
        <dbReference type="Proteomes" id="UP000252081"/>
    </source>
</evidence>
<keyword evidence="2" id="KW-1185">Reference proteome</keyword>
<dbReference type="OrthoDB" id="7520791at2"/>
<evidence type="ECO:0000313" key="1">
    <source>
        <dbReference type="EMBL" id="RBQ11779.1"/>
    </source>
</evidence>